<dbReference type="Gene3D" id="1.50.10.10">
    <property type="match status" value="1"/>
</dbReference>
<dbReference type="Gene3D" id="1.50.10.140">
    <property type="match status" value="2"/>
</dbReference>
<dbReference type="InterPro" id="IPR019282">
    <property type="entry name" value="Glycoamylase-like_cons_dom"/>
</dbReference>
<evidence type="ECO:0000259" key="5">
    <source>
        <dbReference type="Pfam" id="PF10091"/>
    </source>
</evidence>
<keyword evidence="8" id="KW-1185">Reference proteome</keyword>
<dbReference type="CDD" id="cd11756">
    <property type="entry name" value="GH94N_ChvB_NdvB_1_like"/>
    <property type="match status" value="1"/>
</dbReference>
<keyword evidence="2" id="KW-0808">Transferase</keyword>
<dbReference type="SUPFAM" id="SSF48208">
    <property type="entry name" value="Six-hairpin glycosidases"/>
    <property type="match status" value="1"/>
</dbReference>
<feature type="transmembrane region" description="Helical" evidence="3">
    <location>
        <begin position="455"/>
        <end position="483"/>
    </location>
</feature>
<dbReference type="Pfam" id="PF06165">
    <property type="entry name" value="GH94_b-supersand"/>
    <property type="match status" value="2"/>
</dbReference>
<dbReference type="Gene3D" id="2.60.420.10">
    <property type="entry name" value="Maltose phosphorylase, domain 3"/>
    <property type="match status" value="1"/>
</dbReference>
<name>A0ABN4MDC1_9BURK</name>
<dbReference type="RefSeq" id="WP_082807114.1">
    <property type="nucleotide sequence ID" value="NZ_CP013236.1"/>
</dbReference>
<feature type="domain" description="Glycoamylase-like" evidence="5">
    <location>
        <begin position="1376"/>
        <end position="1574"/>
    </location>
</feature>
<proteinExistence type="predicted"/>
<feature type="domain" description="Glycosyl hydrolase 94 supersandwich" evidence="4">
    <location>
        <begin position="2139"/>
        <end position="2408"/>
    </location>
</feature>
<organism evidence="7 8">
    <name type="scientific">Collimonas pratensis</name>
    <dbReference type="NCBI Taxonomy" id="279113"/>
    <lineage>
        <taxon>Bacteria</taxon>
        <taxon>Pseudomonadati</taxon>
        <taxon>Pseudomonadota</taxon>
        <taxon>Betaproteobacteria</taxon>
        <taxon>Burkholderiales</taxon>
        <taxon>Oxalobacteraceae</taxon>
        <taxon>Collimonas</taxon>
    </lineage>
</organism>
<sequence>MKTDHKSVFDYFLAIKTALRSDNGGGRNDDELPLRAELFSALQMEQHGRILANAHKLSPERGRDQLLTRLAENEAVIIDACSQLTDAVKTGRQVTPAAEWLLDNFYLIEEQIRTAKRHLPKNYSRELPRLLRGNSAGRPRVYDIALETISHGDGRVDPENLSRFVAAYQQVTPLTLGELWAIPIMLRLALIENLRRVAAHLAQTRLNRNLADSWADAMAESAENDPSNLILLVADMARSNPPLDGSFVAELVRRLQGQSPALTLPMTWLSQRLTESGQTIEQLVQSETQQQAADQVSISNSIGSLRFLSAMDWREFVETMSAVDHILRKDPSDVYTRMDFATRDCYRHVVEKLAKHSGMSEIEIAQRALLLAAAQIVPGGGETRSSHVGYFLIGKGLPQLEAAAAFNPPWRDRLRSAGRDSPLAVYLVSILLLSLLATGLVLAKAYDDGVNGRLLAVLGILTLLAASQLALAMVNWLATLITVPRPLPRMDFSEGIPRESRTLVVVPTMLFTRQNIDELTETLEVRYLANRDDNLRFCLLTDFADAASENLPQDDSLLKYIAHNITELNQKYRQEDSKKYSKAHDDRFLLLHRPRRWNPQEKSWMGYERKRGKLADLNAFLRGGEADIYSLIVGDTDGLSNVRYVITLDTDTELPRDAARLFVATMAHPLNRPLYDAARERVVDGYGILQPRVAVSLPSAAASRYELLCGGEIGIDPYTRTVSDVYQDVFGEGSFVGKGIYDIDAFEQALGNRMPENRVLSHDLLEGCYARAGLLSDVQLYEQYPSRYSADVRRRHRWIRGDWQIASWLLPSVPGVRDATSGKIVRHRNPLSALSRWKLFDNLRRSLVAAALTALLLTGWLLLPSAWFWSCVVLAIILIPSICASIISLLRKPADVLLRQHFSATLKAAGQHFSHAALTLIFLPYEAAVNLDAVIRTQWRILASHKKLLEWQPSSEASRQSGNGLLSYYRAMWIAPALAAAVALYLGSARPQALPAAAAILLLWLASPFVAYWISQPISRRQAQLSHEQTQFLHALSRKIWLFFETYVGPEDNWLPLDNVQEHPVAVVARRTSPTNIGLSLLANLAAYDFGYIPAGQLIIRTQNTFQTLAALERYQGHFYNWYDTQYLKPLHPIYVSTVDSGNLAGHLLTLRPGLEGLLDSAIIGIRVFPGLRDTYEILRDTAGGGPLAKLVQFEKDLDSACQSTPVTLTVAHDFLQRLSQCTASFVAGLDSVPDTQLNVWARALASQCREALAELDQLTPWNQALAPADWLDDFPELDRIPTLRQLARLHTELTEKFEKKLAEHSDPRQIERLSTLQRLLADGSRRAGENILLTEQLATQAEEFARMEYGFLYDPATHLLAIGYNVSERRRDASFYDLLASEARMTTFVAIAQGQLPQESWFALGRQLTVAGGEPILLSWSGSMFEYLMPLLVMPTFANTLLEQTYDSAIKRQIEYGAQRNVPWGISESGYHTFDASLNYQYRAFGVPGLGFKRGLGDDLVIAPYASMMALMVAPEEACSNLQQLAAEGFEGEYGFFEAIDYTSSRLPRGQSNTVIRSFMAHHQGMGFLSLAYLLLDRPMQKRFESYPLFQATMSLLHERVPKASATYSNTTDLADIRTAASDQGMQMRVLQRPDPRTPEVQLLSNGRYHVMITSAGGSRSRWNDLAVTRWREDSTRDNWGAFCYVRDVAESSNEDGAYFWSTAYQPTLTPPKNYEVIFSEGRAEFRRRDNNLDMHTEIVVSQEDDIELRRTRIVNRSRMRRTIDITSYAEVVLAPAPADATHPAFSNLFVQTEILDPQRAILCTRRPRSMNEKMPWMFHLMAIHGAELDAVSYETDRMEFIGRGNTVAAPQAMRKPGPLGGNAGPVLDPIVAIRCQITLEPEQVVTIDMVTGIGDSRDLCLGLIEKYQDRHLADRVVELSWPHSQVVLRQLNASEADAQLYGRLANSVVFVNPLLRADASVLIRNHRGQSGLWGYAISGDLPIVLLQIKSQDNIELVRQLVQAHAYWRSKGLVVDLVIWNEDHAGYRQLLQEQIMGLISSVTGANAIDRPGGIFLRLVDQISDEDRILFQAVARVILTDSRGTLAEQINRRDLMEIRVPRLTPTLRPQVLSVPDGLALANRELLMANGLGGFSADGREYVITTSAVQTTPAPWSNVIANPHFGTVISESGQAYTWGENAHEFRLTPWANDPVSDSGGEAFYLRDEESGHYWSPAPLPRRGAGDYVTRHGFGYSVFEHIEQGIVSELTIYVAIDAPVKYSVLRVRNESDAVRKLSATGYVEWVLGELRPKSVMHIVTETDPASGALLARNPYNTEFTERTAFFDVDGGSRSVSGDRYEFVGRNGSLQSPAAMERIRLSGKVGAGLDPCAAIQQQFELNPGQQREIVFVLGVADTRQTNLGELLQRHRGPAAASAALQAVNAFWERTLGVIQIETPDPALNLLANGWLMYQVISCRMWARSGYYQSGGAFGFRDQLQDAMALVHSQPQLLREHLLLCAAHQFIEGDAQHWWHPPTDRGVRTHCSDDFLWLPLAVHRYVSTTGDSAVLDETAHFLEGRAVNPDEDSYYDLPGRSSEVATLYVHCVRAIEHGLRFGVHGLSLMGSCDWNDGMDKVGEKGKGESVWLSFFLYDVLISFAEIAAARQDQAFAERCLAEAAKLKKNIAANSWDGAWYRRAYFDDGTPLGSAKNVECQIDSISQSWSVLSGGGDPQRSLMAMQAVDQRLVRRKDGIIQLLDPPFDKSDQNPGYIRGYVPGVRENGGQYTHAAIWTVMAFAKLGDQKRAWELMRLINPLNHGKTAGKVARYKVEPYVVAADVYAGEPHIGRGGWTWYTGSAGWMYRLIVESLLGLQLAGDKLHVMPCLPDNWNSCRLTYRYRDTSYRIALHQGVVDGLAGYLKVDDVIQADGAITLVDDRREHVVEILLPARPAAAP</sequence>
<dbReference type="InterPro" id="IPR011013">
    <property type="entry name" value="Gal_mutarotase_sf_dom"/>
</dbReference>
<dbReference type="InterPro" id="IPR008928">
    <property type="entry name" value="6-hairpin_glycosidase_sf"/>
</dbReference>
<feature type="domain" description="Glycosyl hydrolase 94 catalytic" evidence="6">
    <location>
        <begin position="2423"/>
        <end position="2847"/>
    </location>
</feature>
<accession>A0ABN4MDC1</accession>
<dbReference type="InterPro" id="IPR037824">
    <property type="entry name" value="GH94N_2_NdvB"/>
</dbReference>
<dbReference type="InterPro" id="IPR037018">
    <property type="entry name" value="GH65_N"/>
</dbReference>
<evidence type="ECO:0000256" key="3">
    <source>
        <dbReference type="SAM" id="Phobius"/>
    </source>
</evidence>
<keyword evidence="3" id="KW-0812">Transmembrane</keyword>
<feature type="transmembrane region" description="Helical" evidence="3">
    <location>
        <begin position="867"/>
        <end position="890"/>
    </location>
</feature>
<dbReference type="Proteomes" id="UP000074914">
    <property type="component" value="Chromosome"/>
</dbReference>
<evidence type="ECO:0000259" key="4">
    <source>
        <dbReference type="Pfam" id="PF06165"/>
    </source>
</evidence>
<dbReference type="InterPro" id="IPR052047">
    <property type="entry name" value="GH94_Enzymes"/>
</dbReference>
<dbReference type="InterPro" id="IPR037820">
    <property type="entry name" value="GH94N_NdvB"/>
</dbReference>
<protein>
    <submittedName>
        <fullName evidence="7">Glycosyltransferase 36 associated family protein</fullName>
    </submittedName>
</protein>
<feature type="transmembrane region" description="Helical" evidence="3">
    <location>
        <begin position="423"/>
        <end position="443"/>
    </location>
</feature>
<evidence type="ECO:0000313" key="7">
    <source>
        <dbReference type="EMBL" id="AMP15362.1"/>
    </source>
</evidence>
<feature type="transmembrane region" description="Helical" evidence="3">
    <location>
        <begin position="968"/>
        <end position="987"/>
    </location>
</feature>
<reference evidence="7 8" key="1">
    <citation type="submission" date="2015-11" db="EMBL/GenBank/DDBJ databases">
        <title>Exploring the genomic traits of fungus-feeding bacterial genus Collimonas.</title>
        <authorList>
            <person name="Song C."/>
            <person name="Schmidt R."/>
            <person name="de Jager V."/>
            <person name="Krzyzanowska D."/>
            <person name="Jongedijk E."/>
            <person name="Cankar K."/>
            <person name="Beekwilder J."/>
            <person name="van Veen A."/>
            <person name="de Boer W."/>
            <person name="van Veen J.A."/>
            <person name="Garbeva P."/>
        </authorList>
    </citation>
    <scope>NUCLEOTIDE SEQUENCE [LARGE SCALE GENOMIC DNA]</scope>
    <source>
        <strain evidence="7 8">Ter291</strain>
    </source>
</reference>
<feature type="domain" description="Glycosyl hydrolase 94 supersandwich" evidence="4">
    <location>
        <begin position="1629"/>
        <end position="1911"/>
    </location>
</feature>
<dbReference type="Gene3D" id="3.90.1200.10">
    <property type="match status" value="1"/>
</dbReference>
<dbReference type="InterPro" id="IPR033432">
    <property type="entry name" value="GH94_catalytic"/>
</dbReference>
<dbReference type="PANTHER" id="PTHR37469:SF2">
    <property type="entry name" value="CELLOBIONIC ACID PHOSPHORYLASE"/>
    <property type="match status" value="1"/>
</dbReference>
<dbReference type="Pfam" id="PF10091">
    <property type="entry name" value="Glycoamylase"/>
    <property type="match status" value="1"/>
</dbReference>
<keyword evidence="3" id="KW-0472">Membrane</keyword>
<dbReference type="SMART" id="SM01068">
    <property type="entry name" value="CBM_X"/>
    <property type="match status" value="2"/>
</dbReference>
<keyword evidence="1" id="KW-0328">Glycosyltransferase</keyword>
<evidence type="ECO:0000259" key="6">
    <source>
        <dbReference type="Pfam" id="PF17167"/>
    </source>
</evidence>
<feature type="transmembrane region" description="Helical" evidence="3">
    <location>
        <begin position="843"/>
        <end position="861"/>
    </location>
</feature>
<evidence type="ECO:0000256" key="1">
    <source>
        <dbReference type="ARBA" id="ARBA00022676"/>
    </source>
</evidence>
<dbReference type="EMBL" id="CP013236">
    <property type="protein sequence ID" value="AMP15362.1"/>
    <property type="molecule type" value="Genomic_DNA"/>
</dbReference>
<keyword evidence="3" id="KW-1133">Transmembrane helix</keyword>
<dbReference type="Gene3D" id="2.70.98.40">
    <property type="entry name" value="Glycoside hydrolase, family 65, N-terminal domain"/>
    <property type="match status" value="2"/>
</dbReference>
<evidence type="ECO:0000313" key="8">
    <source>
        <dbReference type="Proteomes" id="UP000074914"/>
    </source>
</evidence>
<dbReference type="Pfam" id="PF17167">
    <property type="entry name" value="Glyco_hydro_94"/>
    <property type="match status" value="1"/>
</dbReference>
<dbReference type="PANTHER" id="PTHR37469">
    <property type="entry name" value="CELLOBIONIC ACID PHOSPHORYLASE-RELATED"/>
    <property type="match status" value="1"/>
</dbReference>
<gene>
    <name evidence="7" type="ORF">CPter291_3125</name>
</gene>
<dbReference type="SUPFAM" id="SSF74650">
    <property type="entry name" value="Galactose mutarotase-like"/>
    <property type="match status" value="2"/>
</dbReference>
<evidence type="ECO:0000256" key="2">
    <source>
        <dbReference type="ARBA" id="ARBA00022679"/>
    </source>
</evidence>
<dbReference type="CDD" id="cd11753">
    <property type="entry name" value="GH94N_ChvB_NdvB_2_like"/>
    <property type="match status" value="1"/>
</dbReference>
<feature type="transmembrane region" description="Helical" evidence="3">
    <location>
        <begin position="993"/>
        <end position="1014"/>
    </location>
</feature>
<dbReference type="InterPro" id="IPR012341">
    <property type="entry name" value="6hp_glycosidase-like_sf"/>
</dbReference>
<dbReference type="InterPro" id="IPR010383">
    <property type="entry name" value="Glyco_hydrolase_94_b-supersand"/>
</dbReference>